<dbReference type="EMBL" id="HACG01052640">
    <property type="protein sequence ID" value="CEK99511.1"/>
    <property type="molecule type" value="Transcribed_RNA"/>
</dbReference>
<evidence type="ECO:0000313" key="2">
    <source>
        <dbReference type="EMBL" id="CEK99511.1"/>
    </source>
</evidence>
<sequence length="84" mass="9148">HMYVSSSDLHELTATRSSQPEGVALNQQRISTTHTSSTGSPSTAHQPCSNQEFRSTSMNDHHPAQHLLDLNTSTNPTFTSLNNA</sequence>
<feature type="non-terminal residue" evidence="2">
    <location>
        <position position="84"/>
    </location>
</feature>
<accession>A0A0B7C4H9</accession>
<dbReference type="AlphaFoldDB" id="A0A0B7C4H9"/>
<feature type="region of interest" description="Disordered" evidence="1">
    <location>
        <begin position="1"/>
        <end position="84"/>
    </location>
</feature>
<name>A0A0B7C4H9_9EUPU</name>
<feature type="compositionally biased region" description="Low complexity" evidence="1">
    <location>
        <begin position="31"/>
        <end position="43"/>
    </location>
</feature>
<feature type="compositionally biased region" description="Polar residues" evidence="1">
    <location>
        <begin position="70"/>
        <end position="84"/>
    </location>
</feature>
<organism evidence="2">
    <name type="scientific">Arion vulgaris</name>
    <dbReference type="NCBI Taxonomy" id="1028688"/>
    <lineage>
        <taxon>Eukaryota</taxon>
        <taxon>Metazoa</taxon>
        <taxon>Spiralia</taxon>
        <taxon>Lophotrochozoa</taxon>
        <taxon>Mollusca</taxon>
        <taxon>Gastropoda</taxon>
        <taxon>Heterobranchia</taxon>
        <taxon>Euthyneura</taxon>
        <taxon>Panpulmonata</taxon>
        <taxon>Eupulmonata</taxon>
        <taxon>Stylommatophora</taxon>
        <taxon>Helicina</taxon>
        <taxon>Arionoidea</taxon>
        <taxon>Arionidae</taxon>
        <taxon>Arion</taxon>
    </lineage>
</organism>
<gene>
    <name evidence="2" type="primary">ORF221437</name>
</gene>
<proteinExistence type="predicted"/>
<feature type="compositionally biased region" description="Polar residues" evidence="1">
    <location>
        <begin position="44"/>
        <end position="58"/>
    </location>
</feature>
<feature type="compositionally biased region" description="Polar residues" evidence="1">
    <location>
        <begin position="14"/>
        <end position="30"/>
    </location>
</feature>
<feature type="non-terminal residue" evidence="2">
    <location>
        <position position="1"/>
    </location>
</feature>
<reference evidence="2" key="1">
    <citation type="submission" date="2014-12" db="EMBL/GenBank/DDBJ databases">
        <title>Insight into the proteome of Arion vulgaris.</title>
        <authorList>
            <person name="Aradska J."/>
            <person name="Bulat T."/>
            <person name="Smidak R."/>
            <person name="Sarate P."/>
            <person name="Gangsoo J."/>
            <person name="Sialana F."/>
            <person name="Bilban M."/>
            <person name="Lubec G."/>
        </authorList>
    </citation>
    <scope>NUCLEOTIDE SEQUENCE</scope>
    <source>
        <tissue evidence="2">Skin</tissue>
    </source>
</reference>
<protein>
    <submittedName>
        <fullName evidence="2">Uncharacterized protein</fullName>
    </submittedName>
</protein>
<evidence type="ECO:0000256" key="1">
    <source>
        <dbReference type="SAM" id="MobiDB-lite"/>
    </source>
</evidence>